<dbReference type="InterPro" id="IPR000944">
    <property type="entry name" value="Tscrpt_reg_Rrf2"/>
</dbReference>
<evidence type="ECO:0000313" key="1">
    <source>
        <dbReference type="EMBL" id="MBE8719418.1"/>
    </source>
</evidence>
<sequence length="145" mass="15916">MGIFSKTCEYAIRAVFYIAQKSQEGQKTGIKEIAENIDSPEAFLAKILQKLSKVGLISSSKGPTGGFYLDTVGLQRPLADIVAAIEGDDIFTGCGMGLSYCSEENPCPLHKDFKKVRNQIIKMLHETTIGKFNQELINGQLTLNK</sequence>
<organism evidence="1 2">
    <name type="scientific">Sphingobacterium pedocola</name>
    <dbReference type="NCBI Taxonomy" id="2082722"/>
    <lineage>
        <taxon>Bacteria</taxon>
        <taxon>Pseudomonadati</taxon>
        <taxon>Bacteroidota</taxon>
        <taxon>Sphingobacteriia</taxon>
        <taxon>Sphingobacteriales</taxon>
        <taxon>Sphingobacteriaceae</taxon>
        <taxon>Sphingobacterium</taxon>
    </lineage>
</organism>
<dbReference type="Gene3D" id="1.10.10.10">
    <property type="entry name" value="Winged helix-like DNA-binding domain superfamily/Winged helix DNA-binding domain"/>
    <property type="match status" value="1"/>
</dbReference>
<keyword evidence="2" id="KW-1185">Reference proteome</keyword>
<evidence type="ECO:0000313" key="2">
    <source>
        <dbReference type="Proteomes" id="UP000618319"/>
    </source>
</evidence>
<dbReference type="EMBL" id="PSKQ01000010">
    <property type="protein sequence ID" value="MBE8719418.1"/>
    <property type="molecule type" value="Genomic_DNA"/>
</dbReference>
<proteinExistence type="predicted"/>
<dbReference type="InterPro" id="IPR030489">
    <property type="entry name" value="TR_Rrf2-type_CS"/>
</dbReference>
<dbReference type="PROSITE" id="PS01332">
    <property type="entry name" value="HTH_RRF2_1"/>
    <property type="match status" value="1"/>
</dbReference>
<comment type="caution">
    <text evidence="1">The sequence shown here is derived from an EMBL/GenBank/DDBJ whole genome shotgun (WGS) entry which is preliminary data.</text>
</comment>
<dbReference type="SUPFAM" id="SSF46785">
    <property type="entry name" value="Winged helix' DNA-binding domain"/>
    <property type="match status" value="1"/>
</dbReference>
<gene>
    <name evidence="1" type="ORF">C4F40_01575</name>
</gene>
<dbReference type="Proteomes" id="UP000618319">
    <property type="component" value="Unassembled WGS sequence"/>
</dbReference>
<dbReference type="PANTHER" id="PTHR33221:SF15">
    <property type="entry name" value="HTH-TYPE TRANSCRIPTIONAL REGULATOR YWGB-RELATED"/>
    <property type="match status" value="1"/>
</dbReference>
<dbReference type="Pfam" id="PF02082">
    <property type="entry name" value="Rrf2"/>
    <property type="match status" value="1"/>
</dbReference>
<protein>
    <submittedName>
        <fullName evidence="1">Transcriptional regulator</fullName>
    </submittedName>
</protein>
<reference evidence="1 2" key="1">
    <citation type="submission" date="2018-02" db="EMBL/GenBank/DDBJ databases">
        <title>Sphingobacterium KA21.</title>
        <authorList>
            <person name="Vasarhelyi B.M."/>
            <person name="Deshmukh S."/>
            <person name="Balint B."/>
            <person name="Kukolya J."/>
        </authorList>
    </citation>
    <scope>NUCLEOTIDE SEQUENCE [LARGE SCALE GENOMIC DNA]</scope>
    <source>
        <strain evidence="1 2">Ka21</strain>
    </source>
</reference>
<dbReference type="NCBIfam" id="TIGR00738">
    <property type="entry name" value="rrf2_super"/>
    <property type="match status" value="1"/>
</dbReference>
<accession>A0ABR9T252</accession>
<dbReference type="PANTHER" id="PTHR33221">
    <property type="entry name" value="WINGED HELIX-TURN-HELIX TRANSCRIPTIONAL REGULATOR, RRF2 FAMILY"/>
    <property type="match status" value="1"/>
</dbReference>
<name>A0ABR9T252_9SPHI</name>
<dbReference type="InterPro" id="IPR036390">
    <property type="entry name" value="WH_DNA-bd_sf"/>
</dbReference>
<dbReference type="PROSITE" id="PS51197">
    <property type="entry name" value="HTH_RRF2_2"/>
    <property type="match status" value="1"/>
</dbReference>
<dbReference type="RefSeq" id="WP_196937435.1">
    <property type="nucleotide sequence ID" value="NZ_MU158689.1"/>
</dbReference>
<dbReference type="InterPro" id="IPR036388">
    <property type="entry name" value="WH-like_DNA-bd_sf"/>
</dbReference>